<reference evidence="1" key="2">
    <citation type="submission" date="2022-01" db="EMBL/GenBank/DDBJ databases">
        <authorList>
            <person name="Yamashiro T."/>
            <person name="Shiraishi A."/>
            <person name="Satake H."/>
            <person name="Nakayama K."/>
        </authorList>
    </citation>
    <scope>NUCLEOTIDE SEQUENCE</scope>
</reference>
<evidence type="ECO:0000313" key="2">
    <source>
        <dbReference type="Proteomes" id="UP001151760"/>
    </source>
</evidence>
<reference evidence="1" key="1">
    <citation type="journal article" date="2022" name="Int. J. Mol. Sci.">
        <title>Draft Genome of Tanacetum Coccineum: Genomic Comparison of Closely Related Tanacetum-Family Plants.</title>
        <authorList>
            <person name="Yamashiro T."/>
            <person name="Shiraishi A."/>
            <person name="Nakayama K."/>
            <person name="Satake H."/>
        </authorList>
    </citation>
    <scope>NUCLEOTIDE SEQUENCE</scope>
</reference>
<organism evidence="1 2">
    <name type="scientific">Tanacetum coccineum</name>
    <dbReference type="NCBI Taxonomy" id="301880"/>
    <lineage>
        <taxon>Eukaryota</taxon>
        <taxon>Viridiplantae</taxon>
        <taxon>Streptophyta</taxon>
        <taxon>Embryophyta</taxon>
        <taxon>Tracheophyta</taxon>
        <taxon>Spermatophyta</taxon>
        <taxon>Magnoliopsida</taxon>
        <taxon>eudicotyledons</taxon>
        <taxon>Gunneridae</taxon>
        <taxon>Pentapetalae</taxon>
        <taxon>asterids</taxon>
        <taxon>campanulids</taxon>
        <taxon>Asterales</taxon>
        <taxon>Asteraceae</taxon>
        <taxon>Asteroideae</taxon>
        <taxon>Anthemideae</taxon>
        <taxon>Anthemidinae</taxon>
        <taxon>Tanacetum</taxon>
    </lineage>
</organism>
<dbReference type="EMBL" id="BQNB010020608">
    <property type="protein sequence ID" value="GJT97742.1"/>
    <property type="molecule type" value="Genomic_DNA"/>
</dbReference>
<protein>
    <submittedName>
        <fullName evidence="1">Uncharacterized protein</fullName>
    </submittedName>
</protein>
<accession>A0ABQ5IC62</accession>
<proteinExistence type="predicted"/>
<dbReference type="PANTHER" id="PTHR48462">
    <property type="entry name" value="PROTEIN, PUTATIVE-RELATED"/>
    <property type="match status" value="1"/>
</dbReference>
<dbReference type="PANTHER" id="PTHR48462:SF1">
    <property type="entry name" value="PROTEIN, PUTATIVE-RELATED"/>
    <property type="match status" value="1"/>
</dbReference>
<gene>
    <name evidence="1" type="ORF">Tco_1093260</name>
</gene>
<sequence>MSDDNINAIRTFGSDLSVDDVKDLCAKYELPSHLEAQAPLSPVAITKAPIDIIGLPRCLGSLWCGVWDSDEVLFVGAGIEVKGRRSLLRSTDVLVFRWVGGKHACVDLTGVSPIVGLSRWGFIMGQAALKTASCKVTKHEKSCIKNQHVFTPFAFDTFSFLAPEAVELLNKVERVMNNNVMTPRSTNVVFHQISFAIQKGLAAQLVSRLPSITM</sequence>
<dbReference type="Proteomes" id="UP001151760">
    <property type="component" value="Unassembled WGS sequence"/>
</dbReference>
<keyword evidence="2" id="KW-1185">Reference proteome</keyword>
<evidence type="ECO:0000313" key="1">
    <source>
        <dbReference type="EMBL" id="GJT97742.1"/>
    </source>
</evidence>
<comment type="caution">
    <text evidence="1">The sequence shown here is derived from an EMBL/GenBank/DDBJ whole genome shotgun (WGS) entry which is preliminary data.</text>
</comment>
<name>A0ABQ5IC62_9ASTR</name>